<dbReference type="GO" id="GO:0005829">
    <property type="term" value="C:cytosol"/>
    <property type="evidence" value="ECO:0007669"/>
    <property type="project" value="TreeGrafter"/>
</dbReference>
<dbReference type="PANTHER" id="PTHR42743">
    <property type="entry name" value="AMINO-ACID AMINOTRANSFERASE"/>
    <property type="match status" value="1"/>
</dbReference>
<evidence type="ECO:0000256" key="2">
    <source>
        <dbReference type="ARBA" id="ARBA00009320"/>
    </source>
</evidence>
<evidence type="ECO:0000256" key="1">
    <source>
        <dbReference type="ARBA" id="ARBA00001933"/>
    </source>
</evidence>
<evidence type="ECO:0000313" key="4">
    <source>
        <dbReference type="EMBL" id="SUZ67949.1"/>
    </source>
</evidence>
<evidence type="ECO:0000256" key="3">
    <source>
        <dbReference type="ARBA" id="ARBA00022898"/>
    </source>
</evidence>
<dbReference type="Pfam" id="PF01063">
    <property type="entry name" value="Aminotran_4"/>
    <property type="match status" value="1"/>
</dbReference>
<dbReference type="InterPro" id="IPR043131">
    <property type="entry name" value="BCAT-like_N"/>
</dbReference>
<reference evidence="4" key="1">
    <citation type="submission" date="2018-05" db="EMBL/GenBank/DDBJ databases">
        <authorList>
            <person name="Lanie J.A."/>
            <person name="Ng W.-L."/>
            <person name="Kazmierczak K.M."/>
            <person name="Andrzejewski T.M."/>
            <person name="Davidsen T.M."/>
            <person name="Wayne K.J."/>
            <person name="Tettelin H."/>
            <person name="Glass J.I."/>
            <person name="Rusch D."/>
            <person name="Podicherti R."/>
            <person name="Tsui H.-C.T."/>
            <person name="Winkler M.E."/>
        </authorList>
    </citation>
    <scope>NUCLEOTIDE SEQUENCE</scope>
</reference>
<comment type="cofactor">
    <cofactor evidence="1">
        <name>pyridoxal 5'-phosphate</name>
        <dbReference type="ChEBI" id="CHEBI:597326"/>
    </cofactor>
</comment>
<evidence type="ECO:0008006" key="5">
    <source>
        <dbReference type="Google" id="ProtNLM"/>
    </source>
</evidence>
<dbReference type="GO" id="GO:0046394">
    <property type="term" value="P:carboxylic acid biosynthetic process"/>
    <property type="evidence" value="ECO:0007669"/>
    <property type="project" value="UniProtKB-ARBA"/>
</dbReference>
<dbReference type="PROSITE" id="PS00770">
    <property type="entry name" value="AA_TRANSFER_CLASS_4"/>
    <property type="match status" value="1"/>
</dbReference>
<protein>
    <recommendedName>
        <fullName evidence="5">Branched-chain amino acid aminotransferase</fullName>
    </recommendedName>
</protein>
<dbReference type="InterPro" id="IPR018300">
    <property type="entry name" value="Aminotrans_IV_CS"/>
</dbReference>
<dbReference type="InterPro" id="IPR001544">
    <property type="entry name" value="Aminotrans_IV"/>
</dbReference>
<proteinExistence type="inferred from homology"/>
<sequence length="292" mass="31944">MSIVVNVNGVICDSKEATISVFDHGFLYGAGVYETLRTYNHKPFLFDRHMTRLRSSGSMIDLALPLSNRECLERIHQTMDAVEDLDEAYIRLLLTRGVGELSYDPAKCLMPSLVIIVKPHVGIQEDLLTNGVKVALTLIIRNHPASVNPRIKSNNLLNNALAMQEALKQDAYEGLMRNYKGDLVECSQSNFFLVQNAVALTPAVSDGLLEGITRNFIFEVGEELGIPVRESVLGDADLTTADEAFLTSTTREIIPIVKVGQTTIGNGTPGPITKRLLEGLQTKADAMTATQG</sequence>
<dbReference type="GO" id="GO:0008652">
    <property type="term" value="P:amino acid biosynthetic process"/>
    <property type="evidence" value="ECO:0007669"/>
    <property type="project" value="UniProtKB-ARBA"/>
</dbReference>
<dbReference type="SUPFAM" id="SSF56752">
    <property type="entry name" value="D-aminoacid aminotransferase-like PLP-dependent enzymes"/>
    <property type="match status" value="1"/>
</dbReference>
<dbReference type="AlphaFoldDB" id="A0A381PPG6"/>
<dbReference type="InterPro" id="IPR050571">
    <property type="entry name" value="Class-IV_PLP-Dep_Aminotrnsfr"/>
</dbReference>
<gene>
    <name evidence="4" type="ORF">METZ01_LOCUS20803</name>
</gene>
<dbReference type="FunFam" id="3.20.10.10:FF:000002">
    <property type="entry name" value="D-alanine aminotransferase"/>
    <property type="match status" value="1"/>
</dbReference>
<name>A0A381PPG6_9ZZZZ</name>
<dbReference type="Gene3D" id="3.30.470.10">
    <property type="match status" value="1"/>
</dbReference>
<dbReference type="Gene3D" id="3.20.10.10">
    <property type="entry name" value="D-amino Acid Aminotransferase, subunit A, domain 2"/>
    <property type="match status" value="1"/>
</dbReference>
<dbReference type="GO" id="GO:0003824">
    <property type="term" value="F:catalytic activity"/>
    <property type="evidence" value="ECO:0007669"/>
    <property type="project" value="InterPro"/>
</dbReference>
<keyword evidence="3" id="KW-0663">Pyridoxal phosphate</keyword>
<comment type="similarity">
    <text evidence="2">Belongs to the class-IV pyridoxal-phosphate-dependent aminotransferase family.</text>
</comment>
<dbReference type="InterPro" id="IPR043132">
    <property type="entry name" value="BCAT-like_C"/>
</dbReference>
<organism evidence="4">
    <name type="scientific">marine metagenome</name>
    <dbReference type="NCBI Taxonomy" id="408172"/>
    <lineage>
        <taxon>unclassified sequences</taxon>
        <taxon>metagenomes</taxon>
        <taxon>ecological metagenomes</taxon>
    </lineage>
</organism>
<dbReference type="EMBL" id="UINC01001026">
    <property type="protein sequence ID" value="SUZ67949.1"/>
    <property type="molecule type" value="Genomic_DNA"/>
</dbReference>
<accession>A0A381PPG6</accession>
<dbReference type="InterPro" id="IPR036038">
    <property type="entry name" value="Aminotransferase-like"/>
</dbReference>
<dbReference type="PANTHER" id="PTHR42743:SF11">
    <property type="entry name" value="AMINODEOXYCHORISMATE LYASE"/>
    <property type="match status" value="1"/>
</dbReference>